<dbReference type="AlphaFoldDB" id="A0A6I6EP82"/>
<dbReference type="GO" id="GO:0046872">
    <property type="term" value="F:metal ion binding"/>
    <property type="evidence" value="ECO:0007669"/>
    <property type="project" value="UniProtKB-UniRule"/>
</dbReference>
<evidence type="ECO:0000256" key="1">
    <source>
        <dbReference type="ARBA" id="ARBA00006100"/>
    </source>
</evidence>
<dbReference type="Pfam" id="PF04055">
    <property type="entry name" value="Radical_SAM"/>
    <property type="match status" value="1"/>
</dbReference>
<evidence type="ECO:0000313" key="12">
    <source>
        <dbReference type="Proteomes" id="UP000422764"/>
    </source>
</evidence>
<dbReference type="InterPro" id="IPR007197">
    <property type="entry name" value="rSAM"/>
</dbReference>
<dbReference type="SFLD" id="SFLDG01082">
    <property type="entry name" value="B12-binding_domain_containing"/>
    <property type="match status" value="1"/>
</dbReference>
<evidence type="ECO:0000256" key="9">
    <source>
        <dbReference type="RuleBase" id="RU364116"/>
    </source>
</evidence>
<evidence type="ECO:0000256" key="5">
    <source>
        <dbReference type="ARBA" id="ARBA00022723"/>
    </source>
</evidence>
<gene>
    <name evidence="11" type="ORF">GOM49_10800</name>
</gene>
<evidence type="ECO:0000256" key="3">
    <source>
        <dbReference type="ARBA" id="ARBA00022617"/>
    </source>
</evidence>
<sequence length="374" mass="43811">MNKDIALYIHIPFCKQKCLYCDFPSFCGKETQMISYAEALSKELDKVDKRIKTIFVGGGTPTYLSLEGWNIIKKSIDKLDKAEDLEFTVEGNPGTFSQEKLELFKSIGVNRLSIGLQAWQDKHLKALGRIHSKEEFLNSFYLARKLEFNNINIDLMFGLPNQSFQDWKETLEEITRLEPEHLSCYSLIVEEGTTFYRLYEEDKLSLPEEELEREMYEYTLKFLKSKGYHQYEISNFSKKDKECVHNLVYWDLGEYLGCGSSAHSYMRGYRFRNEEDIDTYIKTINSNKSPIIEKKKNSLEDDMEEFMFMGLRKINGISIENFKKRFNSSVFSIYGDIIKKYKSRGVIIEEEDRIFLSPKGIEISNSIMSEFILD</sequence>
<dbReference type="SFLD" id="SFLDF00562">
    <property type="entry name" value="HemN-like__clustered_with_heat"/>
    <property type="match status" value="1"/>
</dbReference>
<dbReference type="Pfam" id="PF06969">
    <property type="entry name" value="HemN_C"/>
    <property type="match status" value="1"/>
</dbReference>
<keyword evidence="6 9" id="KW-0408">Iron</keyword>
<dbReference type="PANTHER" id="PTHR13932:SF5">
    <property type="entry name" value="RADICAL S-ADENOSYL METHIONINE DOMAIN-CONTAINING PROTEIN 1, MITOCHONDRIAL"/>
    <property type="match status" value="1"/>
</dbReference>
<dbReference type="GO" id="GO:0006779">
    <property type="term" value="P:porphyrin-containing compound biosynthetic process"/>
    <property type="evidence" value="ECO:0007669"/>
    <property type="project" value="InterPro"/>
</dbReference>
<dbReference type="InterPro" id="IPR034505">
    <property type="entry name" value="Coproporphyrinogen-III_oxidase"/>
</dbReference>
<comment type="function">
    <text evidence="9">Probably acts as a heme chaperone, transferring heme to an unknown acceptor. Binds one molecule of heme per monomer, possibly covalently. Binds 1 [4Fe-4S] cluster. The cluster is coordinated with 3 cysteines and an exchangeable S-adenosyl-L-methionine.</text>
</comment>
<dbReference type="PROSITE" id="PS51918">
    <property type="entry name" value="RADICAL_SAM"/>
    <property type="match status" value="1"/>
</dbReference>
<organism evidence="11 12">
    <name type="scientific">Clostridium bovifaecis</name>
    <dbReference type="NCBI Taxonomy" id="2184719"/>
    <lineage>
        <taxon>Bacteria</taxon>
        <taxon>Bacillati</taxon>
        <taxon>Bacillota</taxon>
        <taxon>Clostridia</taxon>
        <taxon>Eubacteriales</taxon>
        <taxon>Clostridiaceae</taxon>
        <taxon>Clostridium</taxon>
    </lineage>
</organism>
<keyword evidence="3 9" id="KW-0349">Heme</keyword>
<evidence type="ECO:0000256" key="6">
    <source>
        <dbReference type="ARBA" id="ARBA00023004"/>
    </source>
</evidence>
<dbReference type="GO" id="GO:0005737">
    <property type="term" value="C:cytoplasm"/>
    <property type="evidence" value="ECO:0007669"/>
    <property type="project" value="UniProtKB-SubCell"/>
</dbReference>
<dbReference type="SMART" id="SM00729">
    <property type="entry name" value="Elp3"/>
    <property type="match status" value="1"/>
</dbReference>
<dbReference type="Gene3D" id="3.20.20.70">
    <property type="entry name" value="Aldolase class I"/>
    <property type="match status" value="1"/>
</dbReference>
<dbReference type="SFLD" id="SFLDF00288">
    <property type="entry name" value="HemN-like__clustered_with_nucl"/>
    <property type="match status" value="1"/>
</dbReference>
<reference evidence="11 12" key="1">
    <citation type="submission" date="2019-12" db="EMBL/GenBank/DDBJ databases">
        <title>Genome sequenceing of Clostridium bovifaecis.</title>
        <authorList>
            <person name="Yao Y."/>
        </authorList>
    </citation>
    <scope>NUCLEOTIDE SEQUENCE [LARGE SCALE GENOMIC DNA]</scope>
    <source>
        <strain evidence="11 12">BXX</strain>
    </source>
</reference>
<keyword evidence="7 9" id="KW-0411">Iron-sulfur</keyword>
<dbReference type="GO" id="GO:0004109">
    <property type="term" value="F:coproporphyrinogen oxidase activity"/>
    <property type="evidence" value="ECO:0007669"/>
    <property type="project" value="InterPro"/>
</dbReference>
<proteinExistence type="inferred from homology"/>
<protein>
    <recommendedName>
        <fullName evidence="2 9">Heme chaperone HemW</fullName>
    </recommendedName>
</protein>
<dbReference type="SUPFAM" id="SSF102114">
    <property type="entry name" value="Radical SAM enzymes"/>
    <property type="match status" value="1"/>
</dbReference>
<dbReference type="Proteomes" id="UP000422764">
    <property type="component" value="Chromosome"/>
</dbReference>
<comment type="similarity">
    <text evidence="1">Belongs to the anaerobic coproporphyrinogen-III oxidase family. HemW subfamily.</text>
</comment>
<dbReference type="SFLD" id="SFLDG01065">
    <property type="entry name" value="anaerobic_coproporphyrinogen-I"/>
    <property type="match status" value="1"/>
</dbReference>
<keyword evidence="9" id="KW-0963">Cytoplasm</keyword>
<evidence type="ECO:0000256" key="8">
    <source>
        <dbReference type="ARBA" id="ARBA00023186"/>
    </source>
</evidence>
<dbReference type="InterPro" id="IPR004559">
    <property type="entry name" value="HemW-like"/>
</dbReference>
<keyword evidence="9" id="KW-0004">4Fe-4S</keyword>
<dbReference type="PANTHER" id="PTHR13932">
    <property type="entry name" value="COPROPORPHYRINIGEN III OXIDASE"/>
    <property type="match status" value="1"/>
</dbReference>
<dbReference type="SFLD" id="SFLDS00029">
    <property type="entry name" value="Radical_SAM"/>
    <property type="match status" value="1"/>
</dbReference>
<keyword evidence="12" id="KW-1185">Reference proteome</keyword>
<evidence type="ECO:0000259" key="10">
    <source>
        <dbReference type="PROSITE" id="PS51918"/>
    </source>
</evidence>
<keyword evidence="5 9" id="KW-0479">Metal-binding</keyword>
<dbReference type="EMBL" id="CP046522">
    <property type="protein sequence ID" value="QGU95512.1"/>
    <property type="molecule type" value="Genomic_DNA"/>
</dbReference>
<comment type="subcellular location">
    <subcellularLocation>
        <location evidence="9">Cytoplasm</location>
    </subcellularLocation>
</comment>
<keyword evidence="4 9" id="KW-0949">S-adenosyl-L-methionine</keyword>
<evidence type="ECO:0000313" key="11">
    <source>
        <dbReference type="EMBL" id="QGU95512.1"/>
    </source>
</evidence>
<dbReference type="CDD" id="cd01335">
    <property type="entry name" value="Radical_SAM"/>
    <property type="match status" value="1"/>
</dbReference>
<dbReference type="InterPro" id="IPR013785">
    <property type="entry name" value="Aldolase_TIM"/>
</dbReference>
<name>A0A6I6EP82_9CLOT</name>
<dbReference type="GO" id="GO:0051539">
    <property type="term" value="F:4 iron, 4 sulfur cluster binding"/>
    <property type="evidence" value="ECO:0007669"/>
    <property type="project" value="UniProtKB-UniRule"/>
</dbReference>
<feature type="domain" description="Radical SAM core" evidence="10">
    <location>
        <begin position="1"/>
        <end position="229"/>
    </location>
</feature>
<dbReference type="InterPro" id="IPR058240">
    <property type="entry name" value="rSAM_sf"/>
</dbReference>
<dbReference type="InterPro" id="IPR010723">
    <property type="entry name" value="HemN_C"/>
</dbReference>
<keyword evidence="8 9" id="KW-0143">Chaperone</keyword>
<accession>A0A6I6EP82</accession>
<dbReference type="NCBIfam" id="TIGR00539">
    <property type="entry name" value="hemN_rel"/>
    <property type="match status" value="1"/>
</dbReference>
<evidence type="ECO:0000256" key="4">
    <source>
        <dbReference type="ARBA" id="ARBA00022691"/>
    </source>
</evidence>
<dbReference type="InterPro" id="IPR006638">
    <property type="entry name" value="Elp3/MiaA/NifB-like_rSAM"/>
</dbReference>
<evidence type="ECO:0000256" key="2">
    <source>
        <dbReference type="ARBA" id="ARBA00017228"/>
    </source>
</evidence>
<evidence type="ECO:0000256" key="7">
    <source>
        <dbReference type="ARBA" id="ARBA00023014"/>
    </source>
</evidence>